<dbReference type="InterPro" id="IPR013763">
    <property type="entry name" value="Cyclin-like_dom"/>
</dbReference>
<dbReference type="InterPro" id="IPR036915">
    <property type="entry name" value="Cyclin-like_sf"/>
</dbReference>
<feature type="domain" description="Cyclin-like" evidence="7">
    <location>
        <begin position="93"/>
        <end position="180"/>
    </location>
</feature>
<dbReference type="CDD" id="cd20544">
    <property type="entry name" value="CYCLIN_AtCycD-like_rpt2"/>
    <property type="match status" value="1"/>
</dbReference>
<dbReference type="SUPFAM" id="SSF47954">
    <property type="entry name" value="Cyclin-like"/>
    <property type="match status" value="2"/>
</dbReference>
<dbReference type="Gene3D" id="1.10.472.10">
    <property type="entry name" value="Cyclin-like"/>
    <property type="match status" value="2"/>
</dbReference>
<dbReference type="InterPro" id="IPR039361">
    <property type="entry name" value="Cyclin"/>
</dbReference>
<evidence type="ECO:0000256" key="1">
    <source>
        <dbReference type="ARBA" id="ARBA00009065"/>
    </source>
</evidence>
<keyword evidence="3 5" id="KW-0195">Cyclin</keyword>
<accession>A0ABC9FYJ5</accession>
<dbReference type="EMBL" id="OZ075117">
    <property type="protein sequence ID" value="CAL5084119.1"/>
    <property type="molecule type" value="Genomic_DNA"/>
</dbReference>
<evidence type="ECO:0000259" key="8">
    <source>
        <dbReference type="SMART" id="SM01332"/>
    </source>
</evidence>
<comment type="similarity">
    <text evidence="1">Belongs to the cyclin family. Cyclin D subfamily.</text>
</comment>
<evidence type="ECO:0000313" key="9">
    <source>
        <dbReference type="EMBL" id="CAL5084119.1"/>
    </source>
</evidence>
<dbReference type="AlphaFoldDB" id="A0ABC9FYJ5"/>
<dbReference type="InterPro" id="IPR006671">
    <property type="entry name" value="Cyclin_N"/>
</dbReference>
<dbReference type="CDD" id="cd20543">
    <property type="entry name" value="CYCLIN_AtCycD-like_rpt1"/>
    <property type="match status" value="1"/>
</dbReference>
<dbReference type="PANTHER" id="PTHR10177">
    <property type="entry name" value="CYCLINS"/>
    <property type="match status" value="1"/>
</dbReference>
<dbReference type="GO" id="GO:0051301">
    <property type="term" value="P:cell division"/>
    <property type="evidence" value="ECO:0007669"/>
    <property type="project" value="UniProtKB-KW"/>
</dbReference>
<evidence type="ECO:0000256" key="3">
    <source>
        <dbReference type="ARBA" id="ARBA00023127"/>
    </source>
</evidence>
<dbReference type="SMART" id="SM01332">
    <property type="entry name" value="Cyclin_C"/>
    <property type="match status" value="1"/>
</dbReference>
<evidence type="ECO:0000259" key="7">
    <source>
        <dbReference type="SMART" id="SM00385"/>
    </source>
</evidence>
<evidence type="ECO:0000313" key="10">
    <source>
        <dbReference type="Proteomes" id="UP001497457"/>
    </source>
</evidence>
<keyword evidence="10" id="KW-1185">Reference proteome</keyword>
<gene>
    <name evidence="9" type="ORF">URODEC1_LOCUS110353</name>
</gene>
<dbReference type="Pfam" id="PF00134">
    <property type="entry name" value="Cyclin_N"/>
    <property type="match status" value="1"/>
</dbReference>
<keyword evidence="2" id="KW-0132">Cell division</keyword>
<protein>
    <recommendedName>
        <fullName evidence="11">Cyclin N-terminal domain-containing protein</fullName>
    </recommendedName>
</protein>
<feature type="compositionally biased region" description="Basic residues" evidence="6">
    <location>
        <begin position="336"/>
        <end position="347"/>
    </location>
</feature>
<evidence type="ECO:0000256" key="6">
    <source>
        <dbReference type="SAM" id="MobiDB-lite"/>
    </source>
</evidence>
<name>A0ABC9FYJ5_9POAL</name>
<feature type="domain" description="Cyclin C-terminal" evidence="8">
    <location>
        <begin position="189"/>
        <end position="311"/>
    </location>
</feature>
<evidence type="ECO:0000256" key="2">
    <source>
        <dbReference type="ARBA" id="ARBA00022618"/>
    </source>
</evidence>
<organism evidence="9 10">
    <name type="scientific">Urochloa decumbens</name>
    <dbReference type="NCBI Taxonomy" id="240449"/>
    <lineage>
        <taxon>Eukaryota</taxon>
        <taxon>Viridiplantae</taxon>
        <taxon>Streptophyta</taxon>
        <taxon>Embryophyta</taxon>
        <taxon>Tracheophyta</taxon>
        <taxon>Spermatophyta</taxon>
        <taxon>Magnoliopsida</taxon>
        <taxon>Liliopsida</taxon>
        <taxon>Poales</taxon>
        <taxon>Poaceae</taxon>
        <taxon>PACMAD clade</taxon>
        <taxon>Panicoideae</taxon>
        <taxon>Panicodae</taxon>
        <taxon>Paniceae</taxon>
        <taxon>Melinidinae</taxon>
        <taxon>Urochloa</taxon>
    </lineage>
</organism>
<dbReference type="PROSITE" id="PS00292">
    <property type="entry name" value="CYCLINS"/>
    <property type="match status" value="1"/>
</dbReference>
<dbReference type="Proteomes" id="UP001497457">
    <property type="component" value="Chromosome 7b"/>
</dbReference>
<dbReference type="FunFam" id="1.10.472.10:FF:000060">
    <property type="entry name" value="D6-type cyclin"/>
    <property type="match status" value="1"/>
</dbReference>
<evidence type="ECO:0000256" key="4">
    <source>
        <dbReference type="ARBA" id="ARBA00023306"/>
    </source>
</evidence>
<dbReference type="FunFam" id="1.10.472.10:FF:000040">
    <property type="entry name" value="D6-type cyclin"/>
    <property type="match status" value="1"/>
</dbReference>
<dbReference type="SMART" id="SM00385">
    <property type="entry name" value="CYCLIN"/>
    <property type="match status" value="1"/>
</dbReference>
<sequence length="347" mass="37806">MGIICFGASSALLCAEDRNSVLGLGGCDSGDELVEVGSGLDFFDAAGAAFPVDTDEYVRALLEKETDHLPLEGYAERLEHAVLVSSWRRDAMDWICKVHSYYNFGPLSLYLAVNYLDRFLSLHNPPDGKPVKQLLSVACLSLAVKMEETVVPLPVDLQVCDPEFEFDARNIGKMEVIILNALKWRMQAVTPFTFISYFLDKFSEGKPPSFALASRCADIILGTLKGSTFLSFRPSEIAAAAVLAAVSANQVIGFGSVLSACEIPVNKEMVDRCYELMQERALVKKRGHINGSPSVPQSPIGVLDAACFSFRCEDAMLGSSQSNISINTNNQASTRASKRRRLSISPS</sequence>
<feature type="region of interest" description="Disordered" evidence="6">
    <location>
        <begin position="328"/>
        <end position="347"/>
    </location>
</feature>
<proteinExistence type="inferred from homology"/>
<reference evidence="10" key="1">
    <citation type="submission" date="2024-06" db="EMBL/GenBank/DDBJ databases">
        <authorList>
            <person name="Ryan C."/>
        </authorList>
    </citation>
    <scope>NUCLEOTIDE SEQUENCE [LARGE SCALE GENOMIC DNA]</scope>
</reference>
<dbReference type="Pfam" id="PF02984">
    <property type="entry name" value="Cyclin_C"/>
    <property type="match status" value="1"/>
</dbReference>
<evidence type="ECO:0008006" key="11">
    <source>
        <dbReference type="Google" id="ProtNLM"/>
    </source>
</evidence>
<reference evidence="9 10" key="2">
    <citation type="submission" date="2024-10" db="EMBL/GenBank/DDBJ databases">
        <authorList>
            <person name="Ryan C."/>
        </authorList>
    </citation>
    <scope>NUCLEOTIDE SEQUENCE [LARGE SCALE GENOMIC DNA]</scope>
</reference>
<keyword evidence="4" id="KW-0131">Cell cycle</keyword>
<dbReference type="InterPro" id="IPR048258">
    <property type="entry name" value="Cyclins_cyclin-box"/>
</dbReference>
<evidence type="ECO:0000256" key="5">
    <source>
        <dbReference type="RuleBase" id="RU000383"/>
    </source>
</evidence>
<dbReference type="InterPro" id="IPR004367">
    <property type="entry name" value="Cyclin_C-dom"/>
</dbReference>